<dbReference type="Proteomes" id="UP000827872">
    <property type="component" value="Linkage Group LG10"/>
</dbReference>
<comment type="caution">
    <text evidence="1">The sequence shown here is derived from an EMBL/GenBank/DDBJ whole genome shotgun (WGS) entry which is preliminary data.</text>
</comment>
<evidence type="ECO:0000313" key="1">
    <source>
        <dbReference type="EMBL" id="KAH7988900.1"/>
    </source>
</evidence>
<name>A0ACB8E999_9SAUR</name>
<organism evidence="1 2">
    <name type="scientific">Sphaerodactylus townsendi</name>
    <dbReference type="NCBI Taxonomy" id="933632"/>
    <lineage>
        <taxon>Eukaryota</taxon>
        <taxon>Metazoa</taxon>
        <taxon>Chordata</taxon>
        <taxon>Craniata</taxon>
        <taxon>Vertebrata</taxon>
        <taxon>Euteleostomi</taxon>
        <taxon>Lepidosauria</taxon>
        <taxon>Squamata</taxon>
        <taxon>Bifurcata</taxon>
        <taxon>Gekkota</taxon>
        <taxon>Sphaerodactylidae</taxon>
        <taxon>Sphaerodactylus</taxon>
    </lineage>
</organism>
<reference evidence="1" key="1">
    <citation type="submission" date="2021-08" db="EMBL/GenBank/DDBJ databases">
        <title>The first chromosome-level gecko genome reveals the dynamic sex chromosomes of Neotropical dwarf geckos (Sphaerodactylidae: Sphaerodactylus).</title>
        <authorList>
            <person name="Pinto B.J."/>
            <person name="Keating S.E."/>
            <person name="Gamble T."/>
        </authorList>
    </citation>
    <scope>NUCLEOTIDE SEQUENCE</scope>
    <source>
        <strain evidence="1">TG3544</strain>
    </source>
</reference>
<protein>
    <submittedName>
        <fullName evidence="1">Uncharacterized protein</fullName>
    </submittedName>
</protein>
<accession>A0ACB8E999</accession>
<sequence length="248" mass="27547">MTFEHQWSNFFANFDTEIPFILELSESQAGEPFRSYFSHGMISSHITDNSPSRQPFVLFGTHSSKENLNASNFNFPSEGHLVRNTGLGGSTAKQMVVQCVSPKGPLACSRTYFFGATHTPYLGKDNEMEKKADQVKLLSQIYGAVVEAVLAAIDSYSKTSSATKAKAVAEQTFSNMLDVFELTYFKAPLRSKIDFQIQAVNNHGRIIPLDNEDSPSLMKTVSRVSDFLQGWVFFFTPCPMIPVSLEGV</sequence>
<gene>
    <name evidence="1" type="ORF">K3G42_023661</name>
</gene>
<evidence type="ECO:0000313" key="2">
    <source>
        <dbReference type="Proteomes" id="UP000827872"/>
    </source>
</evidence>
<keyword evidence="2" id="KW-1185">Reference proteome</keyword>
<proteinExistence type="predicted"/>
<dbReference type="EMBL" id="CM037623">
    <property type="protein sequence ID" value="KAH7988900.1"/>
    <property type="molecule type" value="Genomic_DNA"/>
</dbReference>